<organism evidence="1 2">
    <name type="scientific">Coleofasciculus chthonoplastes PCC 7420</name>
    <dbReference type="NCBI Taxonomy" id="118168"/>
    <lineage>
        <taxon>Bacteria</taxon>
        <taxon>Bacillati</taxon>
        <taxon>Cyanobacteriota</taxon>
        <taxon>Cyanophyceae</taxon>
        <taxon>Coleofasciculales</taxon>
        <taxon>Coleofasciculaceae</taxon>
        <taxon>Coleofasciculus</taxon>
    </lineage>
</organism>
<gene>
    <name evidence="1" type="ORF">MC7420_7282</name>
</gene>
<dbReference type="STRING" id="118168.MC7420_7282"/>
<dbReference type="AlphaFoldDB" id="B4VHU3"/>
<dbReference type="Gene3D" id="1.25.40.10">
    <property type="entry name" value="Tetratricopeptide repeat domain"/>
    <property type="match status" value="1"/>
</dbReference>
<reference evidence="1 2" key="1">
    <citation type="submission" date="2008-07" db="EMBL/GenBank/DDBJ databases">
        <authorList>
            <person name="Tandeau de Marsac N."/>
            <person name="Ferriera S."/>
            <person name="Johnson J."/>
            <person name="Kravitz S."/>
            <person name="Beeson K."/>
            <person name="Sutton G."/>
            <person name="Rogers Y.-H."/>
            <person name="Friedman R."/>
            <person name="Frazier M."/>
            <person name="Venter J.C."/>
        </authorList>
    </citation>
    <scope>NUCLEOTIDE SEQUENCE [LARGE SCALE GENOMIC DNA]</scope>
    <source>
        <strain evidence="1 2">PCC 7420</strain>
    </source>
</reference>
<sequence>MMKCQQFMAISLSLLATIGLTAPRWKMGIALATAGRLANGQIIQIKGEVQIERSHGSILSPSPGTSLYPGDQLLTTNGAQVVVYCADSTPWLVSAGETQLNRCARETEEDKCNSNLVDCPDRGDKIAWSNAPIPYLISPRRTALLTTQPTLRWNRVPGATSYTVTVEGVTPQGEVVANWTTQVSETQVVYSGESPLNPGVEYLAIIQANPGASSLDEPSRPGGLHFTVLDHTQAEIVRDKAAEISQQDWEDSAKALAQVQLYAENHLIAAAIALLEELVATGVESAPIYRRLGELYLYELALVPQANTYYTKAVALVDANDLEEQAAALEGLAQTQLALDQNDAAIRSFNLALDVYQRLGDGERVKQLETTLGDLINE</sequence>
<evidence type="ECO:0008006" key="3">
    <source>
        <dbReference type="Google" id="ProtNLM"/>
    </source>
</evidence>
<dbReference type="SUPFAM" id="SSF48452">
    <property type="entry name" value="TPR-like"/>
    <property type="match status" value="1"/>
</dbReference>
<protein>
    <recommendedName>
        <fullName evidence="3">Tetratricopeptide repeat domain protein</fullName>
    </recommendedName>
</protein>
<proteinExistence type="predicted"/>
<name>B4VHU3_9CYAN</name>
<evidence type="ECO:0000313" key="1">
    <source>
        <dbReference type="EMBL" id="EDX78629.1"/>
    </source>
</evidence>
<evidence type="ECO:0000313" key="2">
    <source>
        <dbReference type="Proteomes" id="UP000003835"/>
    </source>
</evidence>
<dbReference type="HOGENOM" id="CLU_065971_0_0_3"/>
<accession>B4VHU3</accession>
<dbReference type="Proteomes" id="UP000003835">
    <property type="component" value="Unassembled WGS sequence"/>
</dbReference>
<dbReference type="EMBL" id="DS989841">
    <property type="protein sequence ID" value="EDX78629.1"/>
    <property type="molecule type" value="Genomic_DNA"/>
</dbReference>
<dbReference type="eggNOG" id="COG0457">
    <property type="taxonomic scope" value="Bacteria"/>
</dbReference>
<keyword evidence="2" id="KW-1185">Reference proteome</keyword>
<dbReference type="InterPro" id="IPR011990">
    <property type="entry name" value="TPR-like_helical_dom_sf"/>
</dbReference>